<name>A0ABT0UHC3_9ACTN</name>
<dbReference type="InterPro" id="IPR029016">
    <property type="entry name" value="GAF-like_dom_sf"/>
</dbReference>
<evidence type="ECO:0008006" key="4">
    <source>
        <dbReference type="Google" id="ProtNLM"/>
    </source>
</evidence>
<evidence type="ECO:0000313" key="3">
    <source>
        <dbReference type="Proteomes" id="UP001431429"/>
    </source>
</evidence>
<organism evidence="2 3">
    <name type="scientific">Streptomyces albipurpureus</name>
    <dbReference type="NCBI Taxonomy" id="2897419"/>
    <lineage>
        <taxon>Bacteria</taxon>
        <taxon>Bacillati</taxon>
        <taxon>Actinomycetota</taxon>
        <taxon>Actinomycetes</taxon>
        <taxon>Kitasatosporales</taxon>
        <taxon>Streptomycetaceae</taxon>
        <taxon>Streptomyces</taxon>
    </lineage>
</organism>
<protein>
    <recommendedName>
        <fullName evidence="4">GAF domain-containing protein</fullName>
    </recommendedName>
</protein>
<dbReference type="Gene3D" id="3.30.450.40">
    <property type="match status" value="1"/>
</dbReference>
<dbReference type="EMBL" id="JAMQAW010000003">
    <property type="protein sequence ID" value="MCM2387500.1"/>
    <property type="molecule type" value="Genomic_DNA"/>
</dbReference>
<comment type="caution">
    <text evidence="2">The sequence shown here is derived from an EMBL/GenBank/DDBJ whole genome shotgun (WGS) entry which is preliminary data.</text>
</comment>
<evidence type="ECO:0000313" key="2">
    <source>
        <dbReference type="EMBL" id="MCM2387500.1"/>
    </source>
</evidence>
<proteinExistence type="predicted"/>
<dbReference type="SUPFAM" id="SSF55781">
    <property type="entry name" value="GAF domain-like"/>
    <property type="match status" value="1"/>
</dbReference>
<accession>A0ABT0UHC3</accession>
<keyword evidence="3" id="KW-1185">Reference proteome</keyword>
<sequence length="176" mass="18543">MLASVDEDITESEALQLAVQHAVAELGGWGGAVHLGGPMTALRLVSSAGLTHALTRSWDIVDPDGPMAPARAIRLRRGGWMPTEPAGPWPITGMATTPLFSRGRAVGALTILMGDRREPAPEQWDLLRTMAVWAEQRRNEGATAGPAPAGGAKGQPATGRAERGPGRCVGMERPNR</sequence>
<reference evidence="2" key="1">
    <citation type="submission" date="2022-06" db="EMBL/GenBank/DDBJ databases">
        <title>Genome public.</title>
        <authorList>
            <person name="Sun Q."/>
        </authorList>
    </citation>
    <scope>NUCLEOTIDE SEQUENCE</scope>
    <source>
        <strain evidence="2">CWNU-1</strain>
    </source>
</reference>
<dbReference type="Proteomes" id="UP001431429">
    <property type="component" value="Unassembled WGS sequence"/>
</dbReference>
<evidence type="ECO:0000256" key="1">
    <source>
        <dbReference type="SAM" id="MobiDB-lite"/>
    </source>
</evidence>
<dbReference type="RefSeq" id="WP_250917861.1">
    <property type="nucleotide sequence ID" value="NZ_JAMQAW010000003.1"/>
</dbReference>
<gene>
    <name evidence="2" type="ORF">NBG84_04095</name>
</gene>
<feature type="compositionally biased region" description="Low complexity" evidence="1">
    <location>
        <begin position="141"/>
        <end position="159"/>
    </location>
</feature>
<feature type="region of interest" description="Disordered" evidence="1">
    <location>
        <begin position="137"/>
        <end position="176"/>
    </location>
</feature>